<dbReference type="Pfam" id="PF03033">
    <property type="entry name" value="Glyco_transf_28"/>
    <property type="match status" value="1"/>
</dbReference>
<evidence type="ECO:0000256" key="5">
    <source>
        <dbReference type="ARBA" id="ARBA00022960"/>
    </source>
</evidence>
<dbReference type="EMBL" id="CP048286">
    <property type="protein sequence ID" value="QHW33073.1"/>
    <property type="molecule type" value="Genomic_DNA"/>
</dbReference>
<protein>
    <recommendedName>
        <fullName evidence="10">UDP-N-acetylglucosamine--N-acetylmuramyl-(pentapeptide) pyrophosphoryl-undecaprenol N-acetylglucosamine transferase</fullName>
        <ecNumber evidence="10">2.4.1.227</ecNumber>
    </recommendedName>
    <alternativeName>
        <fullName evidence="10">Undecaprenyl-PP-MurNAc-pentapeptide-UDPGlcNAc GlcNAc transferase</fullName>
    </alternativeName>
</protein>
<dbReference type="RefSeq" id="WP_162643027.1">
    <property type="nucleotide sequence ID" value="NZ_CP048286.1"/>
</dbReference>
<dbReference type="GO" id="GO:0008360">
    <property type="term" value="P:regulation of cell shape"/>
    <property type="evidence" value="ECO:0007669"/>
    <property type="project" value="UniProtKB-KW"/>
</dbReference>
<evidence type="ECO:0000256" key="6">
    <source>
        <dbReference type="ARBA" id="ARBA00022984"/>
    </source>
</evidence>
<feature type="binding site" evidence="10">
    <location>
        <begin position="24"/>
        <end position="26"/>
    </location>
    <ligand>
        <name>UDP-N-acetyl-alpha-D-glucosamine</name>
        <dbReference type="ChEBI" id="CHEBI:57705"/>
    </ligand>
</feature>
<comment type="caution">
    <text evidence="10">Lacks conserved residue(s) required for the propagation of feature annotation.</text>
</comment>
<dbReference type="Pfam" id="PF04101">
    <property type="entry name" value="Glyco_tran_28_C"/>
    <property type="match status" value="1"/>
</dbReference>
<comment type="pathway">
    <text evidence="10">Cell wall biogenesis; peptidoglycan biosynthesis.</text>
</comment>
<name>A0A6C0P5T4_9BACL</name>
<dbReference type="UniPathway" id="UPA00219"/>
<evidence type="ECO:0000256" key="10">
    <source>
        <dbReference type="HAMAP-Rule" id="MF_00033"/>
    </source>
</evidence>
<dbReference type="PANTHER" id="PTHR21015:SF27">
    <property type="entry name" value="UDP-N-ACETYLGLUCOSAMINE--N-ACETYLMURAMYL-(PENTAPEPTIDE) PYROPHOSPHORYL-UNDECAPRENOL N-ACETYLGLUCOSAMINE TRANSFERASE"/>
    <property type="match status" value="1"/>
</dbReference>
<keyword evidence="7 10" id="KW-0472">Membrane</keyword>
<keyword evidence="5 10" id="KW-0133">Cell shape</keyword>
<evidence type="ECO:0000259" key="11">
    <source>
        <dbReference type="Pfam" id="PF03033"/>
    </source>
</evidence>
<dbReference type="PANTHER" id="PTHR21015">
    <property type="entry name" value="UDP-N-ACETYLGLUCOSAMINE--N-ACETYLMURAMYL-(PENTAPEPTIDE) PYROPHOSPHORYL-UNDECAPRENOL N-ACETYLGLUCOSAMINE TRANSFERASE 1"/>
    <property type="match status" value="1"/>
</dbReference>
<keyword evidence="6 10" id="KW-0573">Peptidoglycan synthesis</keyword>
<keyword evidence="14" id="KW-1185">Reference proteome</keyword>
<dbReference type="CDD" id="cd03785">
    <property type="entry name" value="GT28_MurG"/>
    <property type="match status" value="1"/>
</dbReference>
<dbReference type="GO" id="GO:0071555">
    <property type="term" value="P:cell wall organization"/>
    <property type="evidence" value="ECO:0007669"/>
    <property type="project" value="UniProtKB-KW"/>
</dbReference>
<feature type="binding site" evidence="10">
    <location>
        <position position="208"/>
    </location>
    <ligand>
        <name>UDP-N-acetyl-alpha-D-glucosamine</name>
        <dbReference type="ChEBI" id="CHEBI:57705"/>
    </ligand>
</feature>
<evidence type="ECO:0000256" key="4">
    <source>
        <dbReference type="ARBA" id="ARBA00022679"/>
    </source>
</evidence>
<comment type="subcellular location">
    <subcellularLocation>
        <location evidence="10">Cell membrane</location>
        <topology evidence="10">Peripheral membrane protein</topology>
        <orientation evidence="10">Cytoplasmic side</orientation>
    </subcellularLocation>
</comment>
<gene>
    <name evidence="10" type="primary">murG</name>
    <name evidence="13" type="ORF">GZH47_21220</name>
</gene>
<reference evidence="13 14" key="1">
    <citation type="submission" date="2020-02" db="EMBL/GenBank/DDBJ databases">
        <title>Paenibacillus sp. nov., isolated from rhizosphere soil of tomato.</title>
        <authorList>
            <person name="Weon H.-Y."/>
            <person name="Lee S.A."/>
        </authorList>
    </citation>
    <scope>NUCLEOTIDE SEQUENCE [LARGE SCALE GENOMIC DNA]</scope>
    <source>
        <strain evidence="13 14">14171R-81</strain>
    </source>
</reference>
<keyword evidence="2 10" id="KW-0132">Cell division</keyword>
<evidence type="ECO:0000256" key="8">
    <source>
        <dbReference type="ARBA" id="ARBA00023306"/>
    </source>
</evidence>
<feature type="binding site" evidence="10">
    <location>
        <position position="178"/>
    </location>
    <ligand>
        <name>UDP-N-acetyl-alpha-D-glucosamine</name>
        <dbReference type="ChEBI" id="CHEBI:57705"/>
    </ligand>
</feature>
<dbReference type="InterPro" id="IPR006009">
    <property type="entry name" value="GlcNAc_MurG"/>
</dbReference>
<feature type="domain" description="Glycosyltransferase family 28 N-terminal" evidence="11">
    <location>
        <begin position="17"/>
        <end position="155"/>
    </location>
</feature>
<keyword evidence="1 10" id="KW-1003">Cell membrane</keyword>
<comment type="similarity">
    <text evidence="10">Belongs to the glycosyltransferase 28 family. MurG subfamily.</text>
</comment>
<feature type="binding site" evidence="10">
    <location>
        <position position="303"/>
    </location>
    <ligand>
        <name>UDP-N-acetyl-alpha-D-glucosamine</name>
        <dbReference type="ChEBI" id="CHEBI:57705"/>
    </ligand>
</feature>
<feature type="domain" description="Glycosyl transferase family 28 C-terminal" evidence="12">
    <location>
        <begin position="201"/>
        <end position="349"/>
    </location>
</feature>
<dbReference type="SUPFAM" id="SSF53756">
    <property type="entry name" value="UDP-Glycosyltransferase/glycogen phosphorylase"/>
    <property type="match status" value="1"/>
</dbReference>
<keyword evidence="4 10" id="KW-0808">Transferase</keyword>
<evidence type="ECO:0000256" key="2">
    <source>
        <dbReference type="ARBA" id="ARBA00022618"/>
    </source>
</evidence>
<dbReference type="GO" id="GO:0005886">
    <property type="term" value="C:plasma membrane"/>
    <property type="evidence" value="ECO:0007669"/>
    <property type="project" value="UniProtKB-SubCell"/>
</dbReference>
<evidence type="ECO:0000256" key="9">
    <source>
        <dbReference type="ARBA" id="ARBA00023316"/>
    </source>
</evidence>
<evidence type="ECO:0000259" key="12">
    <source>
        <dbReference type="Pfam" id="PF04101"/>
    </source>
</evidence>
<dbReference type="AlphaFoldDB" id="A0A6C0P5T4"/>
<keyword evidence="8 10" id="KW-0131">Cell cycle</keyword>
<evidence type="ECO:0000313" key="13">
    <source>
        <dbReference type="EMBL" id="QHW33073.1"/>
    </source>
</evidence>
<proteinExistence type="inferred from homology"/>
<dbReference type="InterPro" id="IPR007235">
    <property type="entry name" value="Glyco_trans_28_C"/>
</dbReference>
<keyword evidence="3 10" id="KW-0328">Glycosyltransferase</keyword>
<dbReference type="GO" id="GO:0005975">
    <property type="term" value="P:carbohydrate metabolic process"/>
    <property type="evidence" value="ECO:0007669"/>
    <property type="project" value="InterPro"/>
</dbReference>
<dbReference type="Gene3D" id="3.40.50.2000">
    <property type="entry name" value="Glycogen Phosphorylase B"/>
    <property type="match status" value="2"/>
</dbReference>
<accession>A0A6C0P5T4</accession>
<evidence type="ECO:0000256" key="1">
    <source>
        <dbReference type="ARBA" id="ARBA00022475"/>
    </source>
</evidence>
<dbReference type="HAMAP" id="MF_00033">
    <property type="entry name" value="MurG"/>
    <property type="match status" value="1"/>
</dbReference>
<dbReference type="NCBIfam" id="NF009102">
    <property type="entry name" value="PRK12446.1"/>
    <property type="match status" value="1"/>
</dbReference>
<evidence type="ECO:0000256" key="7">
    <source>
        <dbReference type="ARBA" id="ARBA00023136"/>
    </source>
</evidence>
<dbReference type="GO" id="GO:0009252">
    <property type="term" value="P:peptidoglycan biosynthetic process"/>
    <property type="evidence" value="ECO:0007669"/>
    <property type="project" value="UniProtKB-UniRule"/>
</dbReference>
<dbReference type="EC" id="2.4.1.227" evidence="10"/>
<comment type="catalytic activity">
    <reaction evidence="10">
        <text>di-trans,octa-cis-undecaprenyl diphospho-N-acetyl-alpha-D-muramoyl-L-alanyl-D-glutamyl-meso-2,6-diaminopimeloyl-D-alanyl-D-alanine + UDP-N-acetyl-alpha-D-glucosamine = di-trans,octa-cis-undecaprenyl diphospho-[N-acetyl-alpha-D-glucosaminyl-(1-&gt;4)]-N-acetyl-alpha-D-muramoyl-L-alanyl-D-glutamyl-meso-2,6-diaminopimeloyl-D-alanyl-D-alanine + UDP + H(+)</text>
        <dbReference type="Rhea" id="RHEA:31227"/>
        <dbReference type="ChEBI" id="CHEBI:15378"/>
        <dbReference type="ChEBI" id="CHEBI:57705"/>
        <dbReference type="ChEBI" id="CHEBI:58223"/>
        <dbReference type="ChEBI" id="CHEBI:61387"/>
        <dbReference type="ChEBI" id="CHEBI:61388"/>
        <dbReference type="EC" id="2.4.1.227"/>
    </reaction>
</comment>
<evidence type="ECO:0000313" key="14">
    <source>
        <dbReference type="Proteomes" id="UP000479114"/>
    </source>
</evidence>
<keyword evidence="9 10" id="KW-0961">Cell wall biogenesis/degradation</keyword>
<dbReference type="GO" id="GO:0051301">
    <property type="term" value="P:cell division"/>
    <property type="evidence" value="ECO:0007669"/>
    <property type="project" value="UniProtKB-KW"/>
</dbReference>
<sequence length="371" mass="40847">MPNAIPARPQGEKPRRILFTGGGSAGHVSVNLALIPLLQSQGWNAVYMGSSSGIEKQLIGRLDDVDYYSISTGKLRRYVDLQNVKDPFRVVKGVFQAYRLIRKLRPSVVFSKGGFVSVPVVLGAWLNRVPVIIHESDLTPGLANRIANPFARKVCVTFGETTASIKGNKAVHVGPVVRNELLRGNALKGLQWSKLLPGKPVLLIMGGSLGSKNINEAVRRNLPVLTQTYQIIHLCGKGELDDRCNGVKGYRQYEYVHDELPDIAACSELVISRAGSNSIFEFLALRKPMLLIPLSKSASRGDQLLNAESFRKAGFCEVLQEEELTDDAFLAAISRLYADREGIRARMRERDSGPSAVEAITSLIRENSLRR</sequence>
<dbReference type="InterPro" id="IPR004276">
    <property type="entry name" value="GlycoTrans_28_N"/>
</dbReference>
<dbReference type="KEGG" id="prz:GZH47_21220"/>
<organism evidence="13 14">
    <name type="scientific">Paenibacillus rhizovicinus</name>
    <dbReference type="NCBI Taxonomy" id="2704463"/>
    <lineage>
        <taxon>Bacteria</taxon>
        <taxon>Bacillati</taxon>
        <taxon>Bacillota</taxon>
        <taxon>Bacilli</taxon>
        <taxon>Bacillales</taxon>
        <taxon>Paenibacillaceae</taxon>
        <taxon>Paenibacillus</taxon>
    </lineage>
</organism>
<evidence type="ECO:0000256" key="3">
    <source>
        <dbReference type="ARBA" id="ARBA00022676"/>
    </source>
</evidence>
<dbReference type="GO" id="GO:0050511">
    <property type="term" value="F:undecaprenyldiphospho-muramoylpentapeptide beta-N-acetylglucosaminyltransferase activity"/>
    <property type="evidence" value="ECO:0007669"/>
    <property type="project" value="UniProtKB-UniRule"/>
</dbReference>
<comment type="function">
    <text evidence="10">Cell wall formation. Catalyzes the transfer of a GlcNAc subunit on undecaprenyl-pyrophosphoryl-MurNAc-pentapeptide (lipid intermediate I) to form undecaprenyl-pyrophosphoryl-MurNAc-(pentapeptide)GlcNAc (lipid intermediate II).</text>
</comment>
<dbReference type="Proteomes" id="UP000479114">
    <property type="component" value="Chromosome"/>
</dbReference>